<dbReference type="AlphaFoldDB" id="A0A0N1PBY1"/>
<feature type="compositionally biased region" description="Basic residues" evidence="1">
    <location>
        <begin position="234"/>
        <end position="247"/>
    </location>
</feature>
<protein>
    <submittedName>
        <fullName evidence="2">Uncharacterized protein</fullName>
    </submittedName>
</protein>
<organism evidence="2 3">
    <name type="scientific">Leptomonas seymouri</name>
    <dbReference type="NCBI Taxonomy" id="5684"/>
    <lineage>
        <taxon>Eukaryota</taxon>
        <taxon>Discoba</taxon>
        <taxon>Euglenozoa</taxon>
        <taxon>Kinetoplastea</taxon>
        <taxon>Metakinetoplastina</taxon>
        <taxon>Trypanosomatida</taxon>
        <taxon>Trypanosomatidae</taxon>
        <taxon>Leishmaniinae</taxon>
        <taxon>Leptomonas</taxon>
    </lineage>
</organism>
<comment type="caution">
    <text evidence="2">The sequence shown here is derived from an EMBL/GenBank/DDBJ whole genome shotgun (WGS) entry which is preliminary data.</text>
</comment>
<dbReference type="EMBL" id="LJSK01000262">
    <property type="protein sequence ID" value="KPI84398.1"/>
    <property type="molecule type" value="Genomic_DNA"/>
</dbReference>
<gene>
    <name evidence="2" type="ORF">ABL78_6542</name>
</gene>
<name>A0A0N1PBY1_LEPSE</name>
<reference evidence="2 3" key="1">
    <citation type="journal article" date="2015" name="PLoS Pathog.">
        <title>Leptomonas seymouri: Adaptations to the Dixenous Life Cycle Analyzed by Genome Sequencing, Transcriptome Profiling and Co-infection with Leishmania donovani.</title>
        <authorList>
            <person name="Kraeva N."/>
            <person name="Butenko A."/>
            <person name="Hlavacova J."/>
            <person name="Kostygov A."/>
            <person name="Myskova J."/>
            <person name="Grybchuk D."/>
            <person name="Lestinova T."/>
            <person name="Votypka J."/>
            <person name="Volf P."/>
            <person name="Opperdoes F."/>
            <person name="Flegontov P."/>
            <person name="Lukes J."/>
            <person name="Yurchenko V."/>
        </authorList>
    </citation>
    <scope>NUCLEOTIDE SEQUENCE [LARGE SCALE GENOMIC DNA]</scope>
    <source>
        <strain evidence="2 3">ATCC 30220</strain>
    </source>
</reference>
<sequence length="331" mass="34479">MGNASAVSGPPKYVTYILQTEDPGTEEVLTAFGVCNAQPDDSCLQVVYWNSRAHTTAARSPASAAGISVLPPAPSSALREVVMYVDAEGRCFMLAPSSVVSVGGAEVTSETGFTTSSSNQGGKDGDGLRDGAGAAALNADGGPYAYWLIPSVLKDLFLALLWARSHWRAAGRASTHSALLHGPLPSFKVQLHDSRWASTATAAEAPGAHARDYVGSAANAPVPPQQLTPSSLSKARKKKGMPRKRIRAATPPSDHALVNAEVSASQAGVSVTCRIPYVVKVTTPSASVRDVSTASNANSSQTARSCELRLPPSAVFHIGNRLTPFPPDHVL</sequence>
<dbReference type="OMA" id="LCFMLAP"/>
<feature type="region of interest" description="Disordered" evidence="1">
    <location>
        <begin position="217"/>
        <end position="247"/>
    </location>
</feature>
<dbReference type="OrthoDB" id="266466at2759"/>
<evidence type="ECO:0000256" key="1">
    <source>
        <dbReference type="SAM" id="MobiDB-lite"/>
    </source>
</evidence>
<evidence type="ECO:0000313" key="2">
    <source>
        <dbReference type="EMBL" id="KPI84398.1"/>
    </source>
</evidence>
<evidence type="ECO:0000313" key="3">
    <source>
        <dbReference type="Proteomes" id="UP000038009"/>
    </source>
</evidence>
<proteinExistence type="predicted"/>
<dbReference type="VEuPathDB" id="TriTrypDB:Lsey_0262_0020"/>
<accession>A0A0N1PBY1</accession>
<dbReference type="Proteomes" id="UP000038009">
    <property type="component" value="Unassembled WGS sequence"/>
</dbReference>
<keyword evidence="3" id="KW-1185">Reference proteome</keyword>